<dbReference type="EMBL" id="CAJVCH010144651">
    <property type="protein sequence ID" value="CAG7727158.1"/>
    <property type="molecule type" value="Genomic_DNA"/>
</dbReference>
<evidence type="ECO:0000313" key="13">
    <source>
        <dbReference type="Proteomes" id="UP000708208"/>
    </source>
</evidence>
<evidence type="ECO:0000256" key="7">
    <source>
        <dbReference type="ARBA" id="ARBA00022824"/>
    </source>
</evidence>
<dbReference type="PANTHER" id="PTHR24291:SF189">
    <property type="entry name" value="CYTOCHROME P450 4C3-RELATED"/>
    <property type="match status" value="1"/>
</dbReference>
<evidence type="ECO:0000256" key="8">
    <source>
        <dbReference type="ARBA" id="ARBA00022848"/>
    </source>
</evidence>
<dbReference type="Proteomes" id="UP000708208">
    <property type="component" value="Unassembled WGS sequence"/>
</dbReference>
<evidence type="ECO:0000256" key="3">
    <source>
        <dbReference type="ARBA" id="ARBA00004586"/>
    </source>
</evidence>
<keyword evidence="9" id="KW-0560">Oxidoreductase</keyword>
<comment type="cofactor">
    <cofactor evidence="1">
        <name>heme</name>
        <dbReference type="ChEBI" id="CHEBI:30413"/>
    </cofactor>
</comment>
<keyword evidence="6" id="KW-0479">Metal-binding</keyword>
<evidence type="ECO:0000256" key="6">
    <source>
        <dbReference type="ARBA" id="ARBA00022723"/>
    </source>
</evidence>
<keyword evidence="8" id="KW-0492">Microsome</keyword>
<dbReference type="GO" id="GO:0020037">
    <property type="term" value="F:heme binding"/>
    <property type="evidence" value="ECO:0007669"/>
    <property type="project" value="InterPro"/>
</dbReference>
<protein>
    <recommendedName>
        <fullName evidence="14">Cytochrome P450</fullName>
    </recommendedName>
</protein>
<evidence type="ECO:0000256" key="4">
    <source>
        <dbReference type="ARBA" id="ARBA00010617"/>
    </source>
</evidence>
<dbReference type="GO" id="GO:0005506">
    <property type="term" value="F:iron ion binding"/>
    <property type="evidence" value="ECO:0007669"/>
    <property type="project" value="InterPro"/>
</dbReference>
<dbReference type="PANTHER" id="PTHR24291">
    <property type="entry name" value="CYTOCHROME P450 FAMILY 4"/>
    <property type="match status" value="1"/>
</dbReference>
<keyword evidence="11" id="KW-0472">Membrane</keyword>
<comment type="subcellular location">
    <subcellularLocation>
        <location evidence="3">Endoplasmic reticulum membrane</location>
    </subcellularLocation>
    <subcellularLocation>
        <location evidence="2">Microsome membrane</location>
    </subcellularLocation>
</comment>
<evidence type="ECO:0000256" key="1">
    <source>
        <dbReference type="ARBA" id="ARBA00001971"/>
    </source>
</evidence>
<organism evidence="12 13">
    <name type="scientific">Allacma fusca</name>
    <dbReference type="NCBI Taxonomy" id="39272"/>
    <lineage>
        <taxon>Eukaryota</taxon>
        <taxon>Metazoa</taxon>
        <taxon>Ecdysozoa</taxon>
        <taxon>Arthropoda</taxon>
        <taxon>Hexapoda</taxon>
        <taxon>Collembola</taxon>
        <taxon>Symphypleona</taxon>
        <taxon>Sminthuridae</taxon>
        <taxon>Allacma</taxon>
    </lineage>
</organism>
<dbReference type="Pfam" id="PF00067">
    <property type="entry name" value="p450"/>
    <property type="match status" value="1"/>
</dbReference>
<dbReference type="InterPro" id="IPR050196">
    <property type="entry name" value="Cytochrome_P450_Monoox"/>
</dbReference>
<feature type="non-terminal residue" evidence="12">
    <location>
        <position position="1"/>
    </location>
</feature>
<comment type="similarity">
    <text evidence="4">Belongs to the cytochrome P450 family.</text>
</comment>
<evidence type="ECO:0000256" key="5">
    <source>
        <dbReference type="ARBA" id="ARBA00022617"/>
    </source>
</evidence>
<dbReference type="InterPro" id="IPR001128">
    <property type="entry name" value="Cyt_P450"/>
</dbReference>
<proteinExistence type="inferred from homology"/>
<evidence type="ECO:0000313" key="12">
    <source>
        <dbReference type="EMBL" id="CAG7727158.1"/>
    </source>
</evidence>
<keyword evidence="10" id="KW-0408">Iron</keyword>
<accession>A0A8J2NUT1</accession>
<dbReference type="OrthoDB" id="1470350at2759"/>
<comment type="caution">
    <text evidence="12">The sequence shown here is derived from an EMBL/GenBank/DDBJ whole genome shotgun (WGS) entry which is preliminary data.</text>
</comment>
<keyword evidence="13" id="KW-1185">Reference proteome</keyword>
<evidence type="ECO:0000256" key="10">
    <source>
        <dbReference type="ARBA" id="ARBA00023004"/>
    </source>
</evidence>
<dbReference type="GO" id="GO:0004497">
    <property type="term" value="F:monooxygenase activity"/>
    <property type="evidence" value="ECO:0007669"/>
    <property type="project" value="InterPro"/>
</dbReference>
<evidence type="ECO:0000256" key="9">
    <source>
        <dbReference type="ARBA" id="ARBA00023002"/>
    </source>
</evidence>
<dbReference type="GO" id="GO:0005789">
    <property type="term" value="C:endoplasmic reticulum membrane"/>
    <property type="evidence" value="ECO:0007669"/>
    <property type="project" value="UniProtKB-SubCell"/>
</dbReference>
<reference evidence="12" key="1">
    <citation type="submission" date="2021-06" db="EMBL/GenBank/DDBJ databases">
        <authorList>
            <person name="Hodson N. C."/>
            <person name="Mongue J. A."/>
            <person name="Jaron S. K."/>
        </authorList>
    </citation>
    <scope>NUCLEOTIDE SEQUENCE</scope>
</reference>
<evidence type="ECO:0000256" key="2">
    <source>
        <dbReference type="ARBA" id="ARBA00004524"/>
    </source>
</evidence>
<evidence type="ECO:0000256" key="11">
    <source>
        <dbReference type="ARBA" id="ARBA00023136"/>
    </source>
</evidence>
<dbReference type="GO" id="GO:0016705">
    <property type="term" value="F:oxidoreductase activity, acting on paired donors, with incorporation or reduction of molecular oxygen"/>
    <property type="evidence" value="ECO:0007669"/>
    <property type="project" value="InterPro"/>
</dbReference>
<name>A0A8J2NUT1_9HEXA</name>
<gene>
    <name evidence="12" type="ORF">AFUS01_LOCUS16015</name>
</gene>
<dbReference type="AlphaFoldDB" id="A0A8J2NUT1"/>
<keyword evidence="5" id="KW-0349">Heme</keyword>
<keyword evidence="7" id="KW-0256">Endoplasmic reticulum</keyword>
<evidence type="ECO:0008006" key="14">
    <source>
        <dbReference type="Google" id="ProtNLM"/>
    </source>
</evidence>
<sequence>MFTSHGYYPLQFKLRDKFGDRYITYTCGFYYIVLSNPDDIEKLLTSSVHITKGQTYSMVTPWLGDGLLTSTGAKWQTRRKLLTPSFHFRILEDFLTTFNEQAEILIDILRTDFKNKQEKDICQYITRCTLDIIADTAMGKKLNAQRDIDSAYVKAVNKACVIQAYRGTRPLLWPDFIFYLTSSGREYNSALKTLHAFTDN</sequence>